<dbReference type="Pfam" id="PF01593">
    <property type="entry name" value="Amino_oxidase"/>
    <property type="match status" value="1"/>
</dbReference>
<dbReference type="NCBIfam" id="TIGR02734">
    <property type="entry name" value="crtI_fam"/>
    <property type="match status" value="1"/>
</dbReference>
<dbReference type="GO" id="GO:0016627">
    <property type="term" value="F:oxidoreductase activity, acting on the CH-CH group of donors"/>
    <property type="evidence" value="ECO:0007669"/>
    <property type="project" value="UniProtKB-ARBA"/>
</dbReference>
<accession>B9L0U2</accession>
<evidence type="ECO:0000256" key="1">
    <source>
        <dbReference type="ARBA" id="ARBA00004829"/>
    </source>
</evidence>
<evidence type="ECO:0000256" key="5">
    <source>
        <dbReference type="RuleBase" id="RU362075"/>
    </source>
</evidence>
<keyword evidence="8" id="KW-1185">Reference proteome</keyword>
<evidence type="ECO:0000313" key="8">
    <source>
        <dbReference type="Proteomes" id="UP000000447"/>
    </source>
</evidence>
<keyword evidence="4 5" id="KW-0560">Oxidoreductase</keyword>
<dbReference type="SUPFAM" id="SSF51905">
    <property type="entry name" value="FAD/NAD(P)-binding domain"/>
    <property type="match status" value="1"/>
</dbReference>
<proteinExistence type="inferred from homology"/>
<dbReference type="InterPro" id="IPR002937">
    <property type="entry name" value="Amino_oxidase"/>
</dbReference>
<dbReference type="RefSeq" id="WP_015922116.1">
    <property type="nucleotide sequence ID" value="NC_011959.1"/>
</dbReference>
<dbReference type="eggNOG" id="COG1233">
    <property type="taxonomic scope" value="Bacteria"/>
</dbReference>
<dbReference type="InterPro" id="IPR008150">
    <property type="entry name" value="Phytoene_DH_bac_CS"/>
</dbReference>
<dbReference type="HOGENOM" id="CLU_019722_2_1_0"/>
<dbReference type="OrthoDB" id="9814556at2"/>
<evidence type="ECO:0000256" key="2">
    <source>
        <dbReference type="ARBA" id="ARBA00006046"/>
    </source>
</evidence>
<comment type="pathway">
    <text evidence="1 5">Carotenoid biosynthesis.</text>
</comment>
<sequence>MTRIVVIGAGFGGLAAAVRLLAAGYQVTVVEALERPGGRAGYLELGPYRFDTGPTLITLPSLLDELCRLAETSLENELELVRLRPAYRIMFSDGTWFDYWGEPELDEAEIARYDRAAVPAFRSYMTATRRIYERAFGDLAREPFDSLTSFLRVVPELLALRAHESVYRFAGRFFREPHLRMVFSFHPLFIGGNPLRASAIYSIVPYLERLEGVHFARGGMRAVVLLLARLVERLGGEIRYGSPVTRILTDHRGAVAGVALANGDLLPAKAVVANSDVATTVLDLLPPASRPQLLRLLLARARYSMSCYLLYLGVARRYEQLRHHTIIMPLDYEQQLRELFDGNGTLSELAFYLHAPAHTDATFAPPQHESLYILVPVPHLGKTGEWSAEQRRAFRDRVLTTLEALHGLDGLREAITAQAEWTPMEFRDVLRSRHGAAFSLEPTLLQSAYFRPHNRSGIPGLYFVGAGTHPGAGLPGVLLSAAVTSRVLGEDIPPERDRLVLTAERIARERGTR</sequence>
<evidence type="ECO:0000256" key="4">
    <source>
        <dbReference type="ARBA" id="ARBA00023002"/>
    </source>
</evidence>
<gene>
    <name evidence="7" type="ordered locus">trd_1163</name>
</gene>
<evidence type="ECO:0000259" key="6">
    <source>
        <dbReference type="Pfam" id="PF01593"/>
    </source>
</evidence>
<protein>
    <submittedName>
        <fullName evidence="7">Phytoene dehydrogenase</fullName>
        <ecNumber evidence="7">1.14.99.-</ecNumber>
    </submittedName>
</protein>
<dbReference type="Proteomes" id="UP000000447">
    <property type="component" value="Chromosome"/>
</dbReference>
<dbReference type="PANTHER" id="PTHR43734">
    <property type="entry name" value="PHYTOENE DESATURASE"/>
    <property type="match status" value="1"/>
</dbReference>
<dbReference type="STRING" id="309801.trd_1163"/>
<comment type="similarity">
    <text evidence="2 5">Belongs to the carotenoid/retinoid oxidoreductase family.</text>
</comment>
<name>B9L0U2_THERP</name>
<dbReference type="PROSITE" id="PS00982">
    <property type="entry name" value="PHYTOENE_DH"/>
    <property type="match status" value="1"/>
</dbReference>
<feature type="domain" description="Amine oxidase" evidence="6">
    <location>
        <begin position="12"/>
        <end position="482"/>
    </location>
</feature>
<dbReference type="KEGG" id="tro:trd_1163"/>
<dbReference type="InterPro" id="IPR036188">
    <property type="entry name" value="FAD/NAD-bd_sf"/>
</dbReference>
<dbReference type="InterPro" id="IPR014105">
    <property type="entry name" value="Carotenoid/retinoid_OxRdtase"/>
</dbReference>
<dbReference type="EMBL" id="CP001275">
    <property type="protein sequence ID" value="ACM05644.1"/>
    <property type="molecule type" value="Genomic_DNA"/>
</dbReference>
<dbReference type="Gene3D" id="3.50.50.60">
    <property type="entry name" value="FAD/NAD(P)-binding domain"/>
    <property type="match status" value="2"/>
</dbReference>
<dbReference type="AlphaFoldDB" id="B9L0U2"/>
<dbReference type="PANTHER" id="PTHR43734:SF1">
    <property type="entry name" value="PHYTOENE DESATURASE"/>
    <property type="match status" value="1"/>
</dbReference>
<reference evidence="7 8" key="1">
    <citation type="journal article" date="2009" name="PLoS ONE">
        <title>Complete genome sequence of the aerobic CO-oxidizing thermophile Thermomicrobium roseum.</title>
        <authorList>
            <person name="Wu D."/>
            <person name="Raymond J."/>
            <person name="Wu M."/>
            <person name="Chatterji S."/>
            <person name="Ren Q."/>
            <person name="Graham J.E."/>
            <person name="Bryant D.A."/>
            <person name="Robb F."/>
            <person name="Colman A."/>
            <person name="Tallon L.J."/>
            <person name="Badger J.H."/>
            <person name="Madupu R."/>
            <person name="Ward N.L."/>
            <person name="Eisen J.A."/>
        </authorList>
    </citation>
    <scope>NUCLEOTIDE SEQUENCE [LARGE SCALE GENOMIC DNA]</scope>
    <source>
        <strain evidence="8">ATCC 27502 / DSM 5159 / P-2</strain>
    </source>
</reference>
<dbReference type="GO" id="GO:0016117">
    <property type="term" value="P:carotenoid biosynthetic process"/>
    <property type="evidence" value="ECO:0007669"/>
    <property type="project" value="UniProtKB-KW"/>
</dbReference>
<dbReference type="EC" id="1.14.99.-" evidence="7"/>
<organism evidence="7 8">
    <name type="scientific">Thermomicrobium roseum (strain ATCC 27502 / DSM 5159 / P-2)</name>
    <dbReference type="NCBI Taxonomy" id="309801"/>
    <lineage>
        <taxon>Bacteria</taxon>
        <taxon>Pseudomonadati</taxon>
        <taxon>Thermomicrobiota</taxon>
        <taxon>Thermomicrobia</taxon>
        <taxon>Thermomicrobiales</taxon>
        <taxon>Thermomicrobiaceae</taxon>
        <taxon>Thermomicrobium</taxon>
    </lineage>
</organism>
<evidence type="ECO:0000313" key="7">
    <source>
        <dbReference type="EMBL" id="ACM05644.1"/>
    </source>
</evidence>
<evidence type="ECO:0000256" key="3">
    <source>
        <dbReference type="ARBA" id="ARBA00022746"/>
    </source>
</evidence>
<keyword evidence="3 5" id="KW-0125">Carotenoid biosynthesis</keyword>